<evidence type="ECO:0008006" key="2">
    <source>
        <dbReference type="Google" id="ProtNLM"/>
    </source>
</evidence>
<evidence type="ECO:0000313" key="1">
    <source>
        <dbReference type="EMBL" id="ABJ84757.1"/>
    </source>
</evidence>
<dbReference type="STRING" id="234267.Acid_3787"/>
<sequence length="193" mass="20963">MRVKRLGIAAPLLQSGFVTRSTILAVIAAAMLSACNRLPESFPPPVQKTALFVPRSGALGHFLAMTDPNADAYLVKDVAAQGPGTWRWAFDHPVLRFALPAVTRVNFAMDFAIPERTMRDTGPVTLTIRINGAVLDRPVWDKPGELHYAHSVPPEMLRPNAINLVAIDPDPVWVSTADGGRLGFILSRAGFTE</sequence>
<dbReference type="EMBL" id="CP000473">
    <property type="protein sequence ID" value="ABJ84757.1"/>
    <property type="molecule type" value="Genomic_DNA"/>
</dbReference>
<dbReference type="KEGG" id="sus:Acid_3787"/>
<organism evidence="1">
    <name type="scientific">Solibacter usitatus (strain Ellin6076)</name>
    <dbReference type="NCBI Taxonomy" id="234267"/>
    <lineage>
        <taxon>Bacteria</taxon>
        <taxon>Pseudomonadati</taxon>
        <taxon>Acidobacteriota</taxon>
        <taxon>Terriglobia</taxon>
        <taxon>Bryobacterales</taxon>
        <taxon>Solibacteraceae</taxon>
        <taxon>Candidatus Solibacter</taxon>
    </lineage>
</organism>
<dbReference type="HOGENOM" id="CLU_1446769_0_0_0"/>
<dbReference type="AlphaFoldDB" id="Q020A8"/>
<proteinExistence type="predicted"/>
<name>Q020A8_SOLUE</name>
<protein>
    <recommendedName>
        <fullName evidence="2">Lipoprotein</fullName>
    </recommendedName>
</protein>
<dbReference type="InParanoid" id="Q020A8"/>
<gene>
    <name evidence="1" type="ordered locus">Acid_3787</name>
</gene>
<dbReference type="PROSITE" id="PS51257">
    <property type="entry name" value="PROKAR_LIPOPROTEIN"/>
    <property type="match status" value="1"/>
</dbReference>
<reference evidence="1" key="1">
    <citation type="submission" date="2006-10" db="EMBL/GenBank/DDBJ databases">
        <title>Complete sequence of Solibacter usitatus Ellin6076.</title>
        <authorList>
            <consortium name="US DOE Joint Genome Institute"/>
            <person name="Copeland A."/>
            <person name="Lucas S."/>
            <person name="Lapidus A."/>
            <person name="Barry K."/>
            <person name="Detter J.C."/>
            <person name="Glavina del Rio T."/>
            <person name="Hammon N."/>
            <person name="Israni S."/>
            <person name="Dalin E."/>
            <person name="Tice H."/>
            <person name="Pitluck S."/>
            <person name="Thompson L.S."/>
            <person name="Brettin T."/>
            <person name="Bruce D."/>
            <person name="Han C."/>
            <person name="Tapia R."/>
            <person name="Gilna P."/>
            <person name="Schmutz J."/>
            <person name="Larimer F."/>
            <person name="Land M."/>
            <person name="Hauser L."/>
            <person name="Kyrpides N."/>
            <person name="Mikhailova N."/>
            <person name="Janssen P.H."/>
            <person name="Kuske C.R."/>
            <person name="Richardson P."/>
        </authorList>
    </citation>
    <scope>NUCLEOTIDE SEQUENCE</scope>
    <source>
        <strain evidence="1">Ellin6076</strain>
    </source>
</reference>
<accession>Q020A8</accession>